<evidence type="ECO:0000256" key="9">
    <source>
        <dbReference type="HAMAP-Rule" id="MF_01886"/>
    </source>
</evidence>
<comment type="caution">
    <text evidence="9">Lacks conserved residue(s) required for the propagation of feature annotation.</text>
</comment>
<evidence type="ECO:0000259" key="10">
    <source>
        <dbReference type="Pfam" id="PF05127"/>
    </source>
</evidence>
<feature type="domain" description="N-acetyltransferase" evidence="12">
    <location>
        <begin position="376"/>
        <end position="482"/>
    </location>
</feature>
<dbReference type="InterPro" id="IPR007807">
    <property type="entry name" value="TcmA/NAT10_helicase"/>
</dbReference>
<dbReference type="InterPro" id="IPR024914">
    <property type="entry name" value="tRNA_acetyltr_TmcA"/>
</dbReference>
<reference evidence="14 17" key="3">
    <citation type="submission" date="2017-11" db="EMBL/GenBank/DDBJ databases">
        <title>Complete genome sequence of Serratia sp. ATCC 39006 LacA.</title>
        <authorList>
            <person name="Hampton H.G."/>
            <person name="Jackson S.A."/>
            <person name="Jauregui R."/>
            <person name="Poulter G.T.M."/>
            <person name="Salmond G.P.C."/>
            <person name="Fineran P.C."/>
        </authorList>
    </citation>
    <scope>NUCLEOTIDE SEQUENCE [LARGE SCALE GENOMIC DNA]</scope>
    <source>
        <strain evidence="14 17">ATCC 39006</strain>
    </source>
</reference>
<name>A0A2I5TAP0_SERS3</name>
<accession>A0A2I5TAP0</accession>
<dbReference type="SUPFAM" id="SSF52540">
    <property type="entry name" value="P-loop containing nucleoside triphosphate hydrolases"/>
    <property type="match status" value="1"/>
</dbReference>
<comment type="catalytic activity">
    <reaction evidence="9">
        <text>cytidine(34) in elongator tRNA(Met) + acetyl-CoA + ATP + H2O = N(4)-acetylcytidine(34) in elongator tRNA(Met) + ADP + phosphate + CoA + H(+)</text>
        <dbReference type="Rhea" id="RHEA:43788"/>
        <dbReference type="Rhea" id="RHEA-COMP:10693"/>
        <dbReference type="Rhea" id="RHEA-COMP:10694"/>
        <dbReference type="ChEBI" id="CHEBI:15377"/>
        <dbReference type="ChEBI" id="CHEBI:15378"/>
        <dbReference type="ChEBI" id="CHEBI:30616"/>
        <dbReference type="ChEBI" id="CHEBI:43474"/>
        <dbReference type="ChEBI" id="CHEBI:57287"/>
        <dbReference type="ChEBI" id="CHEBI:57288"/>
        <dbReference type="ChEBI" id="CHEBI:74900"/>
        <dbReference type="ChEBI" id="CHEBI:82748"/>
        <dbReference type="ChEBI" id="CHEBI:456216"/>
        <dbReference type="EC" id="2.3.1.193"/>
    </reaction>
</comment>
<evidence type="ECO:0000313" key="16">
    <source>
        <dbReference type="Proteomes" id="UP000017700"/>
    </source>
</evidence>
<gene>
    <name evidence="9" type="primary">tmcA</name>
    <name evidence="14" type="ORF">CWC46_18515</name>
    <name evidence="15" type="ORF">Ser39006_018515</name>
</gene>
<evidence type="ECO:0000259" key="12">
    <source>
        <dbReference type="Pfam" id="PF13718"/>
    </source>
</evidence>
<dbReference type="EMBL" id="CP025084">
    <property type="protein sequence ID" value="AUH05942.1"/>
    <property type="molecule type" value="Genomic_DNA"/>
</dbReference>
<dbReference type="Pfam" id="PF17176">
    <property type="entry name" value="tRNA_bind_3"/>
    <property type="match status" value="1"/>
</dbReference>
<feature type="domain" description="tRNA(Met) cytidine acetyltransferase TmcA tRNA-binding" evidence="13">
    <location>
        <begin position="544"/>
        <end position="661"/>
    </location>
</feature>
<dbReference type="Gene3D" id="1.20.120.890">
    <property type="entry name" value="tRNA(Met) cytidine acetyltransferase, tail domain"/>
    <property type="match status" value="1"/>
</dbReference>
<dbReference type="KEGG" id="serq:CWC46_18515"/>
<evidence type="ECO:0000259" key="13">
    <source>
        <dbReference type="Pfam" id="PF17176"/>
    </source>
</evidence>
<evidence type="ECO:0000256" key="4">
    <source>
        <dbReference type="ARBA" id="ARBA00022694"/>
    </source>
</evidence>
<dbReference type="GO" id="GO:0051392">
    <property type="term" value="F:tRNA cytidine N4-acetyltransferase activity"/>
    <property type="evidence" value="ECO:0007669"/>
    <property type="project" value="UniProtKB-UniRule"/>
</dbReference>
<dbReference type="EMBL" id="CP025085">
    <property type="protein sequence ID" value="AUH01619.1"/>
    <property type="molecule type" value="Genomic_DNA"/>
</dbReference>
<dbReference type="GO" id="GO:0002101">
    <property type="term" value="P:tRNA wobble cytosine modification"/>
    <property type="evidence" value="ECO:0007669"/>
    <property type="project" value="UniProtKB-UniRule"/>
</dbReference>
<dbReference type="FunFam" id="3.40.50.300:FF:001011">
    <property type="entry name" value="tRNA(Met) cytidine acetyltransferase TmcA"/>
    <property type="match status" value="1"/>
</dbReference>
<evidence type="ECO:0000256" key="1">
    <source>
        <dbReference type="ARBA" id="ARBA00022490"/>
    </source>
</evidence>
<dbReference type="AlphaFoldDB" id="A0A2I5TAP0"/>
<dbReference type="Gene3D" id="3.40.630.30">
    <property type="match status" value="1"/>
</dbReference>
<dbReference type="InterPro" id="IPR027417">
    <property type="entry name" value="P-loop_NTPase"/>
</dbReference>
<keyword evidence="6 9" id="KW-0067">ATP-binding</keyword>
<reference evidence="15 16" key="1">
    <citation type="journal article" date="2013" name="Genome Announc.">
        <title>Draft genome sequence of Serratia sp. strain ATCC 39006, a model bacterium for analysis of the biosynthesis and regulation of prodigiosin, a carbapenem, and gas vesicles.</title>
        <authorList>
            <person name="Fineran P.C."/>
            <person name="Iglesias Cans M.C."/>
            <person name="Ramsay J.P."/>
            <person name="Wilf N.M."/>
            <person name="Cossyleon D."/>
            <person name="McNeil M.B."/>
            <person name="Williamson N.R."/>
            <person name="Monson R.E."/>
            <person name="Becher S.A."/>
            <person name="Stanton J.A."/>
            <person name="Brugger K."/>
            <person name="Brown S.D."/>
            <person name="Salmond G.P."/>
        </authorList>
    </citation>
    <scope>NUCLEOTIDE SEQUENCE [LARGE SCALE GENOMIC DNA]</scope>
    <source>
        <strain evidence="15">ATCC 39006</strain>
        <strain evidence="16">ATCC 39006 / SC 11482</strain>
    </source>
</reference>
<evidence type="ECO:0000313" key="17">
    <source>
        <dbReference type="Proteomes" id="UP000233778"/>
    </source>
</evidence>
<keyword evidence="1 9" id="KW-0963">Cytoplasm</keyword>
<dbReference type="InterPro" id="IPR016181">
    <property type="entry name" value="Acyl_CoA_acyltransferase"/>
</dbReference>
<protein>
    <recommendedName>
        <fullName evidence="9">tRNA(Met) cytidine acetyltransferase TmcA</fullName>
        <ecNumber evidence="9">2.3.1.193</ecNumber>
    </recommendedName>
</protein>
<feature type="binding site" evidence="9">
    <location>
        <position position="178"/>
    </location>
    <ligand>
        <name>ATP</name>
        <dbReference type="ChEBI" id="CHEBI:30616"/>
    </ligand>
</feature>
<dbReference type="InterPro" id="IPR032672">
    <property type="entry name" value="TmcA/NAT10/Kre33"/>
</dbReference>
<dbReference type="GO" id="GO:0051391">
    <property type="term" value="P:tRNA acetylation"/>
    <property type="evidence" value="ECO:0007669"/>
    <property type="project" value="UniProtKB-UniRule"/>
</dbReference>
<dbReference type="Gene3D" id="3.40.50.11040">
    <property type="match status" value="1"/>
</dbReference>
<keyword evidence="5 9" id="KW-0547">Nucleotide-binding</keyword>
<keyword evidence="2 9" id="KW-0820">tRNA-binding</keyword>
<dbReference type="GO" id="GO:0000049">
    <property type="term" value="F:tRNA binding"/>
    <property type="evidence" value="ECO:0007669"/>
    <property type="project" value="UniProtKB-UniRule"/>
</dbReference>
<dbReference type="GO" id="GO:1990883">
    <property type="term" value="F:18S rRNA cytidine N-acetyltransferase activity"/>
    <property type="evidence" value="ECO:0007669"/>
    <property type="project" value="TreeGrafter"/>
</dbReference>
<dbReference type="FunFam" id="3.40.50.11040:FF:000003">
    <property type="entry name" value="tRNA(Met) cytidine acetyltransferase TmcA"/>
    <property type="match status" value="1"/>
</dbReference>
<feature type="domain" description="TmcA/NAT10 N-terminal" evidence="11">
    <location>
        <begin position="12"/>
        <end position="152"/>
    </location>
</feature>
<reference evidence="15" key="4">
    <citation type="submission" date="2017-11" db="EMBL/GenBank/DDBJ databases">
        <title>Complete genome sequence of Serratia sp. ATCC 39006.</title>
        <authorList>
            <person name="Hampton H.G."/>
            <person name="Jackson S.A."/>
            <person name="Jauregui R."/>
            <person name="Poulter G.T.M."/>
            <person name="Salmond G.P.C."/>
            <person name="Fineran P.C."/>
        </authorList>
    </citation>
    <scope>NUCLEOTIDE SEQUENCE</scope>
    <source>
        <strain evidence="15">ATCC 39006</strain>
    </source>
</reference>
<keyword evidence="8 9" id="KW-0012">Acyltransferase</keyword>
<evidence type="ECO:0000256" key="8">
    <source>
        <dbReference type="ARBA" id="ARBA00023315"/>
    </source>
</evidence>
<keyword evidence="7 9" id="KW-0694">RNA-binding</keyword>
<dbReference type="EC" id="2.3.1.193" evidence="9"/>
<dbReference type="InterPro" id="IPR000182">
    <property type="entry name" value="GNAT_dom"/>
</dbReference>
<feature type="domain" description="N-acetyltransferase" evidence="12">
    <location>
        <begin position="487"/>
        <end position="540"/>
    </location>
</feature>
<evidence type="ECO:0000256" key="2">
    <source>
        <dbReference type="ARBA" id="ARBA00022555"/>
    </source>
</evidence>
<feature type="binding site" evidence="9">
    <location>
        <position position="322"/>
    </location>
    <ligand>
        <name>ATP</name>
        <dbReference type="ChEBI" id="CHEBI:30616"/>
    </ligand>
</feature>
<proteinExistence type="inferred from homology"/>
<dbReference type="InterPro" id="IPR013562">
    <property type="entry name" value="TmcA/NAT10_N"/>
</dbReference>
<evidence type="ECO:0000256" key="6">
    <source>
        <dbReference type="ARBA" id="ARBA00022840"/>
    </source>
</evidence>
<comment type="function">
    <text evidence="9">Catalyzes the formation of N(4)-acetylcytidine (ac(4)C) at the wobble position of tRNA(Met), by using acetyl-CoA as an acetyl donor and ATP (or GTP).</text>
</comment>
<evidence type="ECO:0000313" key="15">
    <source>
        <dbReference type="EMBL" id="AUH05942.1"/>
    </source>
</evidence>
<evidence type="ECO:0000259" key="11">
    <source>
        <dbReference type="Pfam" id="PF08351"/>
    </source>
</evidence>
<dbReference type="HAMAP" id="MF_01886">
    <property type="entry name" value="tRNA_acetyltr_TmcA"/>
    <property type="match status" value="1"/>
</dbReference>
<dbReference type="Pfam" id="PF08351">
    <property type="entry name" value="TmcA_N"/>
    <property type="match status" value="1"/>
</dbReference>
<dbReference type="CDD" id="cd04301">
    <property type="entry name" value="NAT_SF"/>
    <property type="match status" value="1"/>
</dbReference>
<keyword evidence="4 9" id="KW-0819">tRNA processing</keyword>
<dbReference type="RefSeq" id="WP_021015061.1">
    <property type="nucleotide sequence ID" value="NZ_CP025084.1"/>
</dbReference>
<evidence type="ECO:0000256" key="3">
    <source>
        <dbReference type="ARBA" id="ARBA00022679"/>
    </source>
</evidence>
<evidence type="ECO:0000313" key="14">
    <source>
        <dbReference type="EMBL" id="AUH01619.1"/>
    </source>
</evidence>
<dbReference type="InterPro" id="IPR033442">
    <property type="entry name" value="TmcA_tRNA_bind"/>
</dbReference>
<dbReference type="InterPro" id="IPR038321">
    <property type="entry name" value="TmcA_C_sf"/>
</dbReference>
<keyword evidence="3 9" id="KW-0808">Transferase</keyword>
<comment type="similarity">
    <text evidence="9">Belongs to the TmcA family.</text>
</comment>
<comment type="subcellular location">
    <subcellularLocation>
        <location evidence="9">Cytoplasm</location>
    </subcellularLocation>
</comment>
<dbReference type="Proteomes" id="UP000017700">
    <property type="component" value="Chromosome"/>
</dbReference>
<dbReference type="SUPFAM" id="SSF55729">
    <property type="entry name" value="Acyl-CoA N-acyltransferases (Nat)"/>
    <property type="match status" value="1"/>
</dbReference>
<dbReference type="Gene3D" id="3.40.50.300">
    <property type="entry name" value="P-loop containing nucleotide triphosphate hydrolases"/>
    <property type="match status" value="1"/>
</dbReference>
<dbReference type="PANTHER" id="PTHR10925">
    <property type="entry name" value="N-ACETYLTRANSFERASE 10"/>
    <property type="match status" value="1"/>
</dbReference>
<feature type="domain" description="TcmA/NAT10 helicase" evidence="10">
    <location>
        <begin position="194"/>
        <end position="339"/>
    </location>
</feature>
<sequence>MKSFIANGQLQRRYGLRRLLVISGDEDWSATQAYQLSHCLAGDWLWVSAHAPSAVTSVAPGRVRTLLGQEQFHAVFDARHGLDAEALAMLAGVLKAGSWLLLLVPAWDDWPERPDEDSLRWSEQPEPIITPHFIRHFQHQLLADEDTVIWRQGDDLHIRPLRPRPDWHPASGTPTCQQQRILARLQQPRHAVSVITAPRGRGKSTLAGMLTRCCSGECWVIAPSRAATDVLLHHSGDNVHFWAPDALLEYCRSHPLPVIDWLLVDEAAAIPAPILHAILPFFPRILLTTTVLGYEGTGRGFLLKFCSALPDWQGFELTEPLRWAGDDPLERLLDRSMLFTAEEAVSETSIQTKPVIDDESRDEWLAYPQRLAQCYGLLCSAHYRTSPLDLRRLMDAPGMHVASARHQDAIYGVIWSVDEGGLSAPLAHEVWAGRRRPRGNLVAQSLAAHGGQWLAPILRSHRISRIAITAARRRHGIGRALVDFQQQAAQRQGLDYLSVSFGFQADLWAFWHSCGFTLVRIGSHIEASSGCYSAMALLPLSEAGQTLTEQASAQLARDWYWLRRSIPLMLDLPLDNATGLSEADWENLAGFAFAHRPPEACLASLSRLITHTEQSIPALRLWLVQGMSVEQCVQHLHLAGRKALIQCWRNETSSVLRQLDAFAEQRWRGWSIKSLT</sequence>
<dbReference type="PANTHER" id="PTHR10925:SF5">
    <property type="entry name" value="RNA CYTIDINE ACETYLTRANSFERASE"/>
    <property type="match status" value="1"/>
</dbReference>
<reference evidence="15" key="2">
    <citation type="submission" date="2013-09" db="EMBL/GenBank/DDBJ databases">
        <authorList>
            <person name="Wang G."/>
            <person name="Yang Y."/>
            <person name="Su Y."/>
        </authorList>
    </citation>
    <scope>NUCLEOTIDE SEQUENCE</scope>
    <source>
        <strain evidence="15">ATCC 39006</strain>
    </source>
</reference>
<dbReference type="GO" id="GO:1904812">
    <property type="term" value="P:rRNA acetylation involved in maturation of SSU-rRNA"/>
    <property type="evidence" value="ECO:0007669"/>
    <property type="project" value="TreeGrafter"/>
</dbReference>
<evidence type="ECO:0000256" key="5">
    <source>
        <dbReference type="ARBA" id="ARBA00022741"/>
    </source>
</evidence>
<dbReference type="Pfam" id="PF13718">
    <property type="entry name" value="GNAT_acetyltr_2"/>
    <property type="match status" value="2"/>
</dbReference>
<dbReference type="Proteomes" id="UP000233778">
    <property type="component" value="Chromosome"/>
</dbReference>
<keyword evidence="16" id="KW-1185">Reference proteome</keyword>
<dbReference type="GO" id="GO:0005737">
    <property type="term" value="C:cytoplasm"/>
    <property type="evidence" value="ECO:0007669"/>
    <property type="project" value="UniProtKB-SubCell"/>
</dbReference>
<dbReference type="STRING" id="104623.Ser39006_01794"/>
<dbReference type="GO" id="GO:0005524">
    <property type="term" value="F:ATP binding"/>
    <property type="evidence" value="ECO:0007669"/>
    <property type="project" value="UniProtKB-UniRule"/>
</dbReference>
<dbReference type="KEGG" id="sera:Ser39006_018515"/>
<evidence type="ECO:0000256" key="7">
    <source>
        <dbReference type="ARBA" id="ARBA00022884"/>
    </source>
</evidence>
<dbReference type="OrthoDB" id="5578851at2"/>
<dbReference type="Pfam" id="PF05127">
    <property type="entry name" value="NAT10_TcmA_helicase"/>
    <property type="match status" value="1"/>
</dbReference>
<organism evidence="15 16">
    <name type="scientific">Serratia sp. (strain ATCC 39006)</name>
    <name type="common">Prodigiosinella confusarubida</name>
    <dbReference type="NCBI Taxonomy" id="104623"/>
    <lineage>
        <taxon>Bacteria</taxon>
        <taxon>Pseudomonadati</taxon>
        <taxon>Pseudomonadota</taxon>
        <taxon>Gammaproteobacteria</taxon>
        <taxon>Enterobacterales</taxon>
        <taxon>Pectobacteriaceae</taxon>
        <taxon>Prodigiosinella</taxon>
    </lineage>
</organism>